<dbReference type="NCBIfam" id="NF047356">
    <property type="entry name" value="RNA_bind_RnpM"/>
    <property type="match status" value="1"/>
</dbReference>
<sequence length="102" mass="11780">MKKRKIPMRKDLLTNTMMPKKELVRIVIDKDKNVSVDPTGKKSGRGAYVSLIPEKIAEAQKDRVLEKSLGAKVPPQFYEDLYAYVDHQKARKELFGENYRAK</sequence>
<dbReference type="InterPro" id="IPR035931">
    <property type="entry name" value="YlxR-like_sf"/>
</dbReference>
<evidence type="ECO:0000313" key="2">
    <source>
        <dbReference type="EMBL" id="GBG05152.1"/>
    </source>
</evidence>
<feature type="domain" description="YlxR" evidence="1">
    <location>
        <begin position="9"/>
        <end position="81"/>
    </location>
</feature>
<keyword evidence="3" id="KW-1185">Reference proteome</keyword>
<proteinExistence type="predicted"/>
<reference evidence="3" key="1">
    <citation type="submission" date="2018-03" db="EMBL/GenBank/DDBJ databases">
        <title>New taxa in the Lactobacillus gasseri group.</title>
        <authorList>
            <person name="Tanizawa Y."/>
            <person name="Tohno M."/>
            <person name="Endo A."/>
            <person name="Arita M."/>
        </authorList>
    </citation>
    <scope>NUCLEOTIDE SEQUENCE [LARGE SCALE GENOMIC DNA]</scope>
    <source>
        <strain evidence="3">DSM 24759</strain>
    </source>
</reference>
<dbReference type="AlphaFoldDB" id="A0A2Z6TGF9"/>
<dbReference type="CDD" id="cd00279">
    <property type="entry name" value="YlxR"/>
    <property type="match status" value="1"/>
</dbReference>
<accession>A0A2Z6TGF9</accession>
<dbReference type="EMBL" id="BFBY01000007">
    <property type="protein sequence ID" value="GBG05152.1"/>
    <property type="molecule type" value="Genomic_DNA"/>
</dbReference>
<evidence type="ECO:0000313" key="3">
    <source>
        <dbReference type="Proteomes" id="UP000257317"/>
    </source>
</evidence>
<dbReference type="InterPro" id="IPR037465">
    <property type="entry name" value="YlxR"/>
</dbReference>
<dbReference type="OrthoDB" id="9813251at2"/>
<dbReference type="RefSeq" id="WP_117118479.1">
    <property type="nucleotide sequence ID" value="NZ_BFBY01000007.1"/>
</dbReference>
<dbReference type="SUPFAM" id="SSF64376">
    <property type="entry name" value="YlxR-like"/>
    <property type="match status" value="1"/>
</dbReference>
<dbReference type="Pfam" id="PF04296">
    <property type="entry name" value="YlxR"/>
    <property type="match status" value="1"/>
</dbReference>
<dbReference type="InterPro" id="IPR007393">
    <property type="entry name" value="YlxR_dom"/>
</dbReference>
<dbReference type="PANTHER" id="PTHR34215:SF1">
    <property type="entry name" value="YLXR DOMAIN-CONTAINING PROTEIN"/>
    <property type="match status" value="1"/>
</dbReference>
<dbReference type="Proteomes" id="UP000257317">
    <property type="component" value="Unassembled WGS sequence"/>
</dbReference>
<organism evidence="2 3">
    <name type="scientific">Lactobacillus rodentium</name>
    <dbReference type="NCBI Taxonomy" id="947835"/>
    <lineage>
        <taxon>Bacteria</taxon>
        <taxon>Bacillati</taxon>
        <taxon>Bacillota</taxon>
        <taxon>Bacilli</taxon>
        <taxon>Lactobacillales</taxon>
        <taxon>Lactobacillaceae</taxon>
        <taxon>Lactobacillus</taxon>
    </lineage>
</organism>
<comment type="caution">
    <text evidence="2">The sequence shown here is derived from an EMBL/GenBank/DDBJ whole genome shotgun (WGS) entry which is preliminary data.</text>
</comment>
<dbReference type="PANTHER" id="PTHR34215">
    <property type="entry name" value="BLL0784 PROTEIN"/>
    <property type="match status" value="1"/>
</dbReference>
<evidence type="ECO:0000259" key="1">
    <source>
        <dbReference type="Pfam" id="PF04296"/>
    </source>
</evidence>
<dbReference type="Gene3D" id="3.30.1230.10">
    <property type="entry name" value="YlxR-like"/>
    <property type="match status" value="1"/>
</dbReference>
<protein>
    <recommendedName>
        <fullName evidence="1">YlxR domain-containing protein</fullName>
    </recommendedName>
</protein>
<gene>
    <name evidence="2" type="ORF">LrDSM24759_10660</name>
</gene>
<name>A0A2Z6TGF9_9LACO</name>